<organism evidence="1 2">
    <name type="scientific">Thalictrum thalictroides</name>
    <name type="common">Rue-anemone</name>
    <name type="synonym">Anemone thalictroides</name>
    <dbReference type="NCBI Taxonomy" id="46969"/>
    <lineage>
        <taxon>Eukaryota</taxon>
        <taxon>Viridiplantae</taxon>
        <taxon>Streptophyta</taxon>
        <taxon>Embryophyta</taxon>
        <taxon>Tracheophyta</taxon>
        <taxon>Spermatophyta</taxon>
        <taxon>Magnoliopsida</taxon>
        <taxon>Ranunculales</taxon>
        <taxon>Ranunculaceae</taxon>
        <taxon>Thalictroideae</taxon>
        <taxon>Thalictrum</taxon>
    </lineage>
</organism>
<keyword evidence="2" id="KW-1185">Reference proteome</keyword>
<reference evidence="1 2" key="1">
    <citation type="submission" date="2020-06" db="EMBL/GenBank/DDBJ databases">
        <title>Transcriptomic and genomic resources for Thalictrum thalictroides and T. hernandezii: Facilitating candidate gene discovery in an emerging model plant lineage.</title>
        <authorList>
            <person name="Arias T."/>
            <person name="Riano-Pachon D.M."/>
            <person name="Di Stilio V.S."/>
        </authorList>
    </citation>
    <scope>NUCLEOTIDE SEQUENCE [LARGE SCALE GENOMIC DNA]</scope>
    <source>
        <strain evidence="2">cv. WT478/WT964</strain>
        <tissue evidence="1">Leaves</tissue>
    </source>
</reference>
<proteinExistence type="predicted"/>
<sequence length="69" mass="7697">MARVFRRTLFSAVRSEPSNANTAASVNTNMTYKPLALKQTEVSRGGKTWCIWYPHTYFCPAFGLLALGP</sequence>
<comment type="caution">
    <text evidence="1">The sequence shown here is derived from an EMBL/GenBank/DDBJ whole genome shotgun (WGS) entry which is preliminary data.</text>
</comment>
<dbReference type="AlphaFoldDB" id="A0A7J6VTQ0"/>
<dbReference type="EMBL" id="JABWDY010026744">
    <property type="protein sequence ID" value="KAF5188459.1"/>
    <property type="molecule type" value="Genomic_DNA"/>
</dbReference>
<evidence type="ECO:0000313" key="2">
    <source>
        <dbReference type="Proteomes" id="UP000554482"/>
    </source>
</evidence>
<dbReference type="Proteomes" id="UP000554482">
    <property type="component" value="Unassembled WGS sequence"/>
</dbReference>
<name>A0A7J6VTQ0_THATH</name>
<accession>A0A7J6VTQ0</accession>
<evidence type="ECO:0000313" key="1">
    <source>
        <dbReference type="EMBL" id="KAF5188459.1"/>
    </source>
</evidence>
<protein>
    <submittedName>
        <fullName evidence="1">Uncharacterized protein</fullName>
    </submittedName>
</protein>
<gene>
    <name evidence="1" type="ORF">FRX31_021954</name>
</gene>